<organism evidence="2">
    <name type="scientific">Eucalyptus grandis</name>
    <name type="common">Flooded gum</name>
    <dbReference type="NCBI Taxonomy" id="71139"/>
    <lineage>
        <taxon>Eukaryota</taxon>
        <taxon>Viridiplantae</taxon>
        <taxon>Streptophyta</taxon>
        <taxon>Embryophyta</taxon>
        <taxon>Tracheophyta</taxon>
        <taxon>Spermatophyta</taxon>
        <taxon>Magnoliopsida</taxon>
        <taxon>eudicotyledons</taxon>
        <taxon>Gunneridae</taxon>
        <taxon>Pentapetalae</taxon>
        <taxon>rosids</taxon>
        <taxon>malvids</taxon>
        <taxon>Myrtales</taxon>
        <taxon>Myrtaceae</taxon>
        <taxon>Myrtoideae</taxon>
        <taxon>Eucalypteae</taxon>
        <taxon>Eucalyptus</taxon>
    </lineage>
</organism>
<accession>A0A059BBX4</accession>
<feature type="compositionally biased region" description="Polar residues" evidence="1">
    <location>
        <begin position="1"/>
        <end position="22"/>
    </location>
</feature>
<protein>
    <submittedName>
        <fullName evidence="2">Uncharacterized protein</fullName>
    </submittedName>
</protein>
<feature type="compositionally biased region" description="Polar residues" evidence="1">
    <location>
        <begin position="32"/>
        <end position="46"/>
    </location>
</feature>
<feature type="region of interest" description="Disordered" evidence="1">
    <location>
        <begin position="1"/>
        <end position="68"/>
    </location>
</feature>
<evidence type="ECO:0000313" key="2">
    <source>
        <dbReference type="EMBL" id="KCW63727.1"/>
    </source>
</evidence>
<dbReference type="EMBL" id="KK198759">
    <property type="protein sequence ID" value="KCW63727.1"/>
    <property type="molecule type" value="Genomic_DNA"/>
</dbReference>
<dbReference type="AlphaFoldDB" id="A0A059BBX4"/>
<evidence type="ECO:0000256" key="1">
    <source>
        <dbReference type="SAM" id="MobiDB-lite"/>
    </source>
</evidence>
<name>A0A059BBX4_EUCGR</name>
<dbReference type="InParanoid" id="A0A059BBX4"/>
<gene>
    <name evidence="2" type="ORF">EUGRSUZ_G01373</name>
</gene>
<dbReference type="Gramene" id="KCW63727">
    <property type="protein sequence ID" value="KCW63727"/>
    <property type="gene ID" value="EUGRSUZ_G01373"/>
</dbReference>
<proteinExistence type="predicted"/>
<sequence>MESERNSPASISTTHSQFNNQMEAAMLPGSTDEGNTSTTWCANLQELNRADGPYTHTKQSKHTSANSY</sequence>
<reference evidence="2" key="1">
    <citation type="submission" date="2013-07" db="EMBL/GenBank/DDBJ databases">
        <title>The genome of Eucalyptus grandis.</title>
        <authorList>
            <person name="Schmutz J."/>
            <person name="Hayes R."/>
            <person name="Myburg A."/>
            <person name="Tuskan G."/>
            <person name="Grattapaglia D."/>
            <person name="Rokhsar D.S."/>
        </authorList>
    </citation>
    <scope>NUCLEOTIDE SEQUENCE</scope>
    <source>
        <tissue evidence="2">Leaf extractions</tissue>
    </source>
</reference>